<feature type="transmembrane region" description="Helical" evidence="1">
    <location>
        <begin position="98"/>
        <end position="120"/>
    </location>
</feature>
<proteinExistence type="predicted"/>
<gene>
    <name evidence="2" type="ORF">JJE72_08835</name>
</gene>
<protein>
    <submittedName>
        <fullName evidence="2">Uncharacterized protein</fullName>
    </submittedName>
</protein>
<keyword evidence="1" id="KW-1133">Transmembrane helix</keyword>
<accession>A0ABS1K256</accession>
<evidence type="ECO:0000313" key="3">
    <source>
        <dbReference type="Proteomes" id="UP000639051"/>
    </source>
</evidence>
<reference evidence="2 3" key="1">
    <citation type="submission" date="2021-01" db="EMBL/GenBank/DDBJ databases">
        <title>Genome public.</title>
        <authorList>
            <person name="Liu C."/>
            <person name="Sun Q."/>
        </authorList>
    </citation>
    <scope>NUCLEOTIDE SEQUENCE [LARGE SCALE GENOMIC DNA]</scope>
    <source>
        <strain evidence="2 3">JC656</strain>
    </source>
</reference>
<keyword evidence="1" id="KW-0812">Transmembrane</keyword>
<organism evidence="2 3">
    <name type="scientific">Sinomonas cellulolyticus</name>
    <dbReference type="NCBI Taxonomy" id="2801916"/>
    <lineage>
        <taxon>Bacteria</taxon>
        <taxon>Bacillati</taxon>
        <taxon>Actinomycetota</taxon>
        <taxon>Actinomycetes</taxon>
        <taxon>Micrococcales</taxon>
        <taxon>Micrococcaceae</taxon>
        <taxon>Sinomonas</taxon>
    </lineage>
</organism>
<dbReference type="RefSeq" id="WP_189693923.1">
    <property type="nucleotide sequence ID" value="NZ_BNCM01000007.1"/>
</dbReference>
<evidence type="ECO:0000313" key="2">
    <source>
        <dbReference type="EMBL" id="MBL0705610.1"/>
    </source>
</evidence>
<dbReference type="EMBL" id="JAERRC010000022">
    <property type="protein sequence ID" value="MBL0705610.1"/>
    <property type="molecule type" value="Genomic_DNA"/>
</dbReference>
<sequence>MSLAQNSQTAAGVRRRGRMRLGEDILLARHGSSIVSMRLDRRADCMVATLRDGSIDCASNRILATGPSPLARLGAQVQALREDRAEVSRSEVKTLLKFSAIWLAISVVFTVGVVCLAAFAPGGADAVGQSMMYPAF</sequence>
<keyword evidence="3" id="KW-1185">Reference proteome</keyword>
<evidence type="ECO:0000256" key="1">
    <source>
        <dbReference type="SAM" id="Phobius"/>
    </source>
</evidence>
<name>A0ABS1K256_9MICC</name>
<dbReference type="Proteomes" id="UP000639051">
    <property type="component" value="Unassembled WGS sequence"/>
</dbReference>
<keyword evidence="1" id="KW-0472">Membrane</keyword>
<comment type="caution">
    <text evidence="2">The sequence shown here is derived from an EMBL/GenBank/DDBJ whole genome shotgun (WGS) entry which is preliminary data.</text>
</comment>